<evidence type="ECO:0000259" key="4">
    <source>
        <dbReference type="Pfam" id="PF06429"/>
    </source>
</evidence>
<sequence>MLRGINTAASGMIALQRKQNALTNNLANVETPGFKQDASPLRSFPEMLLERINQAEGTGRAPKIGTLSMGVYNQETLPLFSQGSLESTNMPFDVAINDQALAPVTSNGKTIQPAAFFAVQTADGSIQFTRNGRFAVNGNGQLTTSAGDLVLGKNGRPITNSELSSGDLSIQANGEIIIHPNNPAQARTIGSLGVVIVNNPNQLIKKDNGLYELKGESKAMLQQTLPAGVQLQHKMIEQSNVDTSQTITDMMANIRLYEANQKVLQAYDKTLEQLSTIGRV</sequence>
<dbReference type="STRING" id="1193713.GCA_001636315_01850"/>
<dbReference type="GO" id="GO:0071978">
    <property type="term" value="P:bacterial-type flagellum-dependent swarming motility"/>
    <property type="evidence" value="ECO:0007669"/>
    <property type="project" value="TreeGrafter"/>
</dbReference>
<dbReference type="SUPFAM" id="SSF117143">
    <property type="entry name" value="Flagellar hook protein flgE"/>
    <property type="match status" value="1"/>
</dbReference>
<dbReference type="EMBL" id="CP022572">
    <property type="protein sequence ID" value="AZU64193.1"/>
    <property type="molecule type" value="Genomic_DNA"/>
</dbReference>
<organism evidence="6 7">
    <name type="scientific">Neobacillus mesonae</name>
    <dbReference type="NCBI Taxonomy" id="1193713"/>
    <lineage>
        <taxon>Bacteria</taxon>
        <taxon>Bacillati</taxon>
        <taxon>Bacillota</taxon>
        <taxon>Bacilli</taxon>
        <taxon>Bacillales</taxon>
        <taxon>Bacillaceae</taxon>
        <taxon>Neobacillus</taxon>
    </lineage>
</organism>
<dbReference type="InterPro" id="IPR001444">
    <property type="entry name" value="Flag_bb_rod_N"/>
</dbReference>
<dbReference type="NCBIfam" id="TIGR03506">
    <property type="entry name" value="FlgEFG_subfam"/>
    <property type="match status" value="1"/>
</dbReference>
<gene>
    <name evidence="6" type="ORF">CHR53_24760</name>
</gene>
<dbReference type="InterPro" id="IPR010930">
    <property type="entry name" value="Flg_bb/hook_C_dom"/>
</dbReference>
<keyword evidence="6" id="KW-0966">Cell projection</keyword>
<feature type="domain" description="Flagellar hook protein FlgE/F/G-like D1" evidence="5">
    <location>
        <begin position="111"/>
        <end position="177"/>
    </location>
</feature>
<evidence type="ECO:0000313" key="7">
    <source>
        <dbReference type="Proteomes" id="UP000282892"/>
    </source>
</evidence>
<dbReference type="OrthoDB" id="9800375at2"/>
<dbReference type="PROSITE" id="PS00588">
    <property type="entry name" value="FLAGELLA_BB_ROD"/>
    <property type="match status" value="1"/>
</dbReference>
<dbReference type="RefSeq" id="WP_066388352.1">
    <property type="nucleotide sequence ID" value="NZ_CP022572.1"/>
</dbReference>
<dbReference type="PANTHER" id="PTHR30435">
    <property type="entry name" value="FLAGELLAR PROTEIN"/>
    <property type="match status" value="1"/>
</dbReference>
<dbReference type="GO" id="GO:0009425">
    <property type="term" value="C:bacterial-type flagellum basal body"/>
    <property type="evidence" value="ECO:0007669"/>
    <property type="project" value="UniProtKB-SubCell"/>
</dbReference>
<evidence type="ECO:0000259" key="5">
    <source>
        <dbReference type="Pfam" id="PF22692"/>
    </source>
</evidence>
<evidence type="ECO:0000313" key="6">
    <source>
        <dbReference type="EMBL" id="AZU64193.1"/>
    </source>
</evidence>
<comment type="subcellular location">
    <subcellularLocation>
        <location evidence="2">Bacterial flagellum basal body</location>
    </subcellularLocation>
</comment>
<dbReference type="KEGG" id="nmk:CHR53_24760"/>
<dbReference type="Pfam" id="PF06429">
    <property type="entry name" value="Flg_bbr_C"/>
    <property type="match status" value="1"/>
</dbReference>
<feature type="domain" description="Flagellar basal body rod protein N-terminal" evidence="3">
    <location>
        <begin position="5"/>
        <end position="35"/>
    </location>
</feature>
<dbReference type="Pfam" id="PF22692">
    <property type="entry name" value="LlgE_F_G_D1"/>
    <property type="match status" value="1"/>
</dbReference>
<comment type="similarity">
    <text evidence="1 2">Belongs to the flagella basal body rod proteins family.</text>
</comment>
<dbReference type="PANTHER" id="PTHR30435:SF19">
    <property type="entry name" value="FLAGELLAR BASAL-BODY ROD PROTEIN FLGG"/>
    <property type="match status" value="1"/>
</dbReference>
<evidence type="ECO:0000259" key="3">
    <source>
        <dbReference type="Pfam" id="PF00460"/>
    </source>
</evidence>
<keyword evidence="6" id="KW-0969">Cilium</keyword>
<keyword evidence="7" id="KW-1185">Reference proteome</keyword>
<dbReference type="InterPro" id="IPR019776">
    <property type="entry name" value="Flagellar_basal_body_rod_CS"/>
</dbReference>
<keyword evidence="6" id="KW-0282">Flagellum</keyword>
<name>A0A3T0I4G4_9BACI</name>
<reference evidence="6 7" key="1">
    <citation type="submission" date="2017-07" db="EMBL/GenBank/DDBJ databases">
        <title>The complete genome sequence of Bacillus mesonae strain H20-5, an efficient strain improving plant abiotic stress resistance.</title>
        <authorList>
            <person name="Kim S.Y."/>
            <person name="Song H."/>
            <person name="Sang M.K."/>
            <person name="Weon H.-Y."/>
            <person name="Song J."/>
        </authorList>
    </citation>
    <scope>NUCLEOTIDE SEQUENCE [LARGE SCALE GENOMIC DNA]</scope>
    <source>
        <strain evidence="6 7">H20-5</strain>
    </source>
</reference>
<protein>
    <submittedName>
        <fullName evidence="6">Flagellar hook-basal body protein</fullName>
    </submittedName>
</protein>
<feature type="domain" description="Flagellar basal-body/hook protein C-terminal" evidence="4">
    <location>
        <begin position="234"/>
        <end position="276"/>
    </location>
</feature>
<keyword evidence="2" id="KW-0975">Bacterial flagellum</keyword>
<dbReference type="Proteomes" id="UP000282892">
    <property type="component" value="Chromosome"/>
</dbReference>
<dbReference type="InterPro" id="IPR020013">
    <property type="entry name" value="Flagellar_FlgE/F/G"/>
</dbReference>
<evidence type="ECO:0000256" key="1">
    <source>
        <dbReference type="ARBA" id="ARBA00009677"/>
    </source>
</evidence>
<dbReference type="AlphaFoldDB" id="A0A3T0I4G4"/>
<dbReference type="InterPro" id="IPR037925">
    <property type="entry name" value="FlgE/F/G-like"/>
</dbReference>
<proteinExistence type="inferred from homology"/>
<dbReference type="InterPro" id="IPR053967">
    <property type="entry name" value="LlgE_F_G-like_D1"/>
</dbReference>
<dbReference type="Pfam" id="PF00460">
    <property type="entry name" value="Flg_bb_rod"/>
    <property type="match status" value="1"/>
</dbReference>
<accession>A0A3T0I4G4</accession>
<evidence type="ECO:0000256" key="2">
    <source>
        <dbReference type="RuleBase" id="RU362116"/>
    </source>
</evidence>